<dbReference type="PANTHER" id="PTHR11439:SF508">
    <property type="entry name" value="RNA-DIRECTED DNA POLYMERASE"/>
    <property type="match status" value="1"/>
</dbReference>
<comment type="caution">
    <text evidence="1">The sequence shown here is derived from an EMBL/GenBank/DDBJ whole genome shotgun (WGS) entry which is preliminary data.</text>
</comment>
<dbReference type="CDD" id="cd09272">
    <property type="entry name" value="RNase_HI_RT_Ty1"/>
    <property type="match status" value="1"/>
</dbReference>
<keyword evidence="2" id="KW-1185">Reference proteome</keyword>
<evidence type="ECO:0000313" key="2">
    <source>
        <dbReference type="Proteomes" id="UP000235145"/>
    </source>
</evidence>
<gene>
    <name evidence="1" type="ORF">LSAT_V11C800418320</name>
</gene>
<accession>A0A9R1UTV3</accession>
<dbReference type="Proteomes" id="UP000235145">
    <property type="component" value="Unassembled WGS sequence"/>
</dbReference>
<dbReference type="AlphaFoldDB" id="A0A9R1UTV3"/>
<proteinExistence type="predicted"/>
<organism evidence="1 2">
    <name type="scientific">Lactuca sativa</name>
    <name type="common">Garden lettuce</name>
    <dbReference type="NCBI Taxonomy" id="4236"/>
    <lineage>
        <taxon>Eukaryota</taxon>
        <taxon>Viridiplantae</taxon>
        <taxon>Streptophyta</taxon>
        <taxon>Embryophyta</taxon>
        <taxon>Tracheophyta</taxon>
        <taxon>Spermatophyta</taxon>
        <taxon>Magnoliopsida</taxon>
        <taxon>eudicotyledons</taxon>
        <taxon>Gunneridae</taxon>
        <taxon>Pentapetalae</taxon>
        <taxon>asterids</taxon>
        <taxon>campanulids</taxon>
        <taxon>Asterales</taxon>
        <taxon>Asteraceae</taxon>
        <taxon>Cichorioideae</taxon>
        <taxon>Cichorieae</taxon>
        <taxon>Lactucinae</taxon>
        <taxon>Lactuca</taxon>
    </lineage>
</organism>
<evidence type="ECO:0008006" key="3">
    <source>
        <dbReference type="Google" id="ProtNLM"/>
    </source>
</evidence>
<reference evidence="1 2" key="1">
    <citation type="journal article" date="2017" name="Nat. Commun.">
        <title>Genome assembly with in vitro proximity ligation data and whole-genome triplication in lettuce.</title>
        <authorList>
            <person name="Reyes-Chin-Wo S."/>
            <person name="Wang Z."/>
            <person name="Yang X."/>
            <person name="Kozik A."/>
            <person name="Arikit S."/>
            <person name="Song C."/>
            <person name="Xia L."/>
            <person name="Froenicke L."/>
            <person name="Lavelle D.O."/>
            <person name="Truco M.J."/>
            <person name="Xia R."/>
            <person name="Zhu S."/>
            <person name="Xu C."/>
            <person name="Xu H."/>
            <person name="Xu X."/>
            <person name="Cox K."/>
            <person name="Korf I."/>
            <person name="Meyers B.C."/>
            <person name="Michelmore R.W."/>
        </authorList>
    </citation>
    <scope>NUCLEOTIDE SEQUENCE [LARGE SCALE GENOMIC DNA]</scope>
    <source>
        <strain evidence="2">cv. Salinas</strain>
        <tissue evidence="1">Seedlings</tissue>
    </source>
</reference>
<protein>
    <recommendedName>
        <fullName evidence="3">Reverse transcriptase Ty1/copia-type domain-containing protein</fullName>
    </recommendedName>
</protein>
<dbReference type="PANTHER" id="PTHR11439">
    <property type="entry name" value="GAG-POL-RELATED RETROTRANSPOSON"/>
    <property type="match status" value="1"/>
</dbReference>
<evidence type="ECO:0000313" key="1">
    <source>
        <dbReference type="EMBL" id="KAJ0193438.1"/>
    </source>
</evidence>
<sequence length="150" mass="17250">MLIGLKDYFLESHSVVMLCFFGDSPIFWRSKKQVTISRSSTESEYRALGSLSCELIWVLKVLYDIGFKNVVPINVYCDNESVVKLALNFFFHDKTKNFEIDVHFIRENFPKGIIKRVKICSSDQISDILTKSLITSQHETLSGKLLSDMN</sequence>
<dbReference type="EMBL" id="NBSK02000008">
    <property type="protein sequence ID" value="KAJ0193438.1"/>
    <property type="molecule type" value="Genomic_DNA"/>
</dbReference>
<name>A0A9R1UTV3_LACSA</name>